<dbReference type="KEGG" id="dog:HP555_01315"/>
<dbReference type="PANTHER" id="PTHR43765:SF2">
    <property type="entry name" value="2-DEHYDROPANTOATE 2-REDUCTASE"/>
    <property type="match status" value="1"/>
</dbReference>
<dbReference type="EC" id="1.1.1.169" evidence="3 9"/>
<evidence type="ECO:0000259" key="11">
    <source>
        <dbReference type="Pfam" id="PF08546"/>
    </source>
</evidence>
<evidence type="ECO:0000256" key="9">
    <source>
        <dbReference type="RuleBase" id="RU362068"/>
    </source>
</evidence>
<dbReference type="Pfam" id="PF08546">
    <property type="entry name" value="ApbA_C"/>
    <property type="match status" value="1"/>
</dbReference>
<dbReference type="EMBL" id="CP054140">
    <property type="protein sequence ID" value="QQG66911.1"/>
    <property type="molecule type" value="Genomic_DNA"/>
</dbReference>
<sequence>MEVVIIGAGALGSLFGGLLAPHARITLYTTNSEHARAIQQNGLLLTTMEGEQHSLALPVLTGPEQYDRRADLILICTKAGATGAAAVTAQQLLHPEGLVLTLQNGLGNLEQIAACVGRQRAAAGITAQGATLQAPGQVRHAGNGATVLAVGPGQAAAIAAVVRLFNRAGLEIRTSDDVDSLLWSKLIVNVGINALAALLRVPNGTLVEAGACRELMDELVAEAVAVARALCIDLEYEQQLDRVHQVCRQTATNRASMLQDVLRGRPTEIDVINGAVVARGQEVGVPTPVNLLFTRMIKALEATAAQRIST</sequence>
<evidence type="ECO:0000256" key="2">
    <source>
        <dbReference type="ARBA" id="ARBA00007870"/>
    </source>
</evidence>
<dbReference type="GO" id="GO:0050661">
    <property type="term" value="F:NADP binding"/>
    <property type="evidence" value="ECO:0007669"/>
    <property type="project" value="TreeGrafter"/>
</dbReference>
<dbReference type="Pfam" id="PF02558">
    <property type="entry name" value="ApbA"/>
    <property type="match status" value="1"/>
</dbReference>
<comment type="function">
    <text evidence="9">Catalyzes the NADPH-dependent reduction of ketopantoate into pantoic acid.</text>
</comment>
<organism evidence="12 13">
    <name type="scientific">Desulfobulbus oligotrophicus</name>
    <dbReference type="NCBI Taxonomy" id="1909699"/>
    <lineage>
        <taxon>Bacteria</taxon>
        <taxon>Pseudomonadati</taxon>
        <taxon>Thermodesulfobacteriota</taxon>
        <taxon>Desulfobulbia</taxon>
        <taxon>Desulfobulbales</taxon>
        <taxon>Desulfobulbaceae</taxon>
        <taxon>Desulfobulbus</taxon>
    </lineage>
</organism>
<dbReference type="InterPro" id="IPR013328">
    <property type="entry name" value="6PGD_dom2"/>
</dbReference>
<keyword evidence="13" id="KW-1185">Reference proteome</keyword>
<keyword evidence="5 9" id="KW-0521">NADP</keyword>
<comment type="pathway">
    <text evidence="1 9">Cofactor biosynthesis; (R)-pantothenate biosynthesis; (R)-pantoate from 3-methyl-2-oxobutanoate: step 2/2.</text>
</comment>
<evidence type="ECO:0000256" key="1">
    <source>
        <dbReference type="ARBA" id="ARBA00004994"/>
    </source>
</evidence>
<name>A0A7T5VFJ1_9BACT</name>
<dbReference type="PANTHER" id="PTHR43765">
    <property type="entry name" value="2-DEHYDROPANTOATE 2-REDUCTASE-RELATED"/>
    <property type="match status" value="1"/>
</dbReference>
<keyword evidence="9" id="KW-0566">Pantothenate biosynthesis</keyword>
<dbReference type="InterPro" id="IPR036291">
    <property type="entry name" value="NAD(P)-bd_dom_sf"/>
</dbReference>
<accession>A0A7T5VFJ1</accession>
<dbReference type="Gene3D" id="3.40.50.720">
    <property type="entry name" value="NAD(P)-binding Rossmann-like Domain"/>
    <property type="match status" value="1"/>
</dbReference>
<dbReference type="GO" id="GO:0015940">
    <property type="term" value="P:pantothenate biosynthetic process"/>
    <property type="evidence" value="ECO:0007669"/>
    <property type="project" value="UniProtKB-UniPathway"/>
</dbReference>
<dbReference type="SUPFAM" id="SSF48179">
    <property type="entry name" value="6-phosphogluconate dehydrogenase C-terminal domain-like"/>
    <property type="match status" value="1"/>
</dbReference>
<dbReference type="InterPro" id="IPR008927">
    <property type="entry name" value="6-PGluconate_DH-like_C_sf"/>
</dbReference>
<protein>
    <recommendedName>
        <fullName evidence="4 9">2-dehydropantoate 2-reductase</fullName>
        <ecNumber evidence="3 9">1.1.1.169</ecNumber>
    </recommendedName>
    <alternativeName>
        <fullName evidence="7 9">Ketopantoate reductase</fullName>
    </alternativeName>
</protein>
<dbReference type="InterPro" id="IPR013332">
    <property type="entry name" value="KPR_N"/>
</dbReference>
<feature type="domain" description="Ketopantoate reductase C-terminal" evidence="11">
    <location>
        <begin position="178"/>
        <end position="301"/>
    </location>
</feature>
<dbReference type="InterPro" id="IPR050838">
    <property type="entry name" value="Ketopantoate_reductase"/>
</dbReference>
<proteinExistence type="inferred from homology"/>
<comment type="similarity">
    <text evidence="2 9">Belongs to the ketopantoate reductase family.</text>
</comment>
<evidence type="ECO:0000256" key="6">
    <source>
        <dbReference type="ARBA" id="ARBA00023002"/>
    </source>
</evidence>
<dbReference type="FunFam" id="1.10.1040.10:FF:000017">
    <property type="entry name" value="2-dehydropantoate 2-reductase"/>
    <property type="match status" value="1"/>
</dbReference>
<keyword evidence="6 9" id="KW-0560">Oxidoreductase</keyword>
<evidence type="ECO:0000256" key="3">
    <source>
        <dbReference type="ARBA" id="ARBA00013014"/>
    </source>
</evidence>
<dbReference type="NCBIfam" id="TIGR00745">
    <property type="entry name" value="apbA_panE"/>
    <property type="match status" value="1"/>
</dbReference>
<evidence type="ECO:0000259" key="10">
    <source>
        <dbReference type="Pfam" id="PF02558"/>
    </source>
</evidence>
<dbReference type="GO" id="GO:0005737">
    <property type="term" value="C:cytoplasm"/>
    <property type="evidence" value="ECO:0007669"/>
    <property type="project" value="TreeGrafter"/>
</dbReference>
<dbReference type="GO" id="GO:0008677">
    <property type="term" value="F:2-dehydropantoate 2-reductase activity"/>
    <property type="evidence" value="ECO:0007669"/>
    <property type="project" value="UniProtKB-EC"/>
</dbReference>
<dbReference type="UniPathway" id="UPA00028">
    <property type="reaction ID" value="UER00004"/>
</dbReference>
<evidence type="ECO:0000313" key="13">
    <source>
        <dbReference type="Proteomes" id="UP000596092"/>
    </source>
</evidence>
<evidence type="ECO:0000256" key="5">
    <source>
        <dbReference type="ARBA" id="ARBA00022857"/>
    </source>
</evidence>
<dbReference type="SUPFAM" id="SSF51735">
    <property type="entry name" value="NAD(P)-binding Rossmann-fold domains"/>
    <property type="match status" value="1"/>
</dbReference>
<dbReference type="InterPro" id="IPR003710">
    <property type="entry name" value="ApbA"/>
</dbReference>
<evidence type="ECO:0000256" key="4">
    <source>
        <dbReference type="ARBA" id="ARBA00019465"/>
    </source>
</evidence>
<evidence type="ECO:0000313" key="12">
    <source>
        <dbReference type="EMBL" id="QQG66911.1"/>
    </source>
</evidence>
<dbReference type="InterPro" id="IPR013752">
    <property type="entry name" value="KPA_reductase"/>
</dbReference>
<comment type="catalytic activity">
    <reaction evidence="8 9">
        <text>(R)-pantoate + NADP(+) = 2-dehydropantoate + NADPH + H(+)</text>
        <dbReference type="Rhea" id="RHEA:16233"/>
        <dbReference type="ChEBI" id="CHEBI:11561"/>
        <dbReference type="ChEBI" id="CHEBI:15378"/>
        <dbReference type="ChEBI" id="CHEBI:15980"/>
        <dbReference type="ChEBI" id="CHEBI:57783"/>
        <dbReference type="ChEBI" id="CHEBI:58349"/>
        <dbReference type="EC" id="1.1.1.169"/>
    </reaction>
</comment>
<evidence type="ECO:0000256" key="7">
    <source>
        <dbReference type="ARBA" id="ARBA00032024"/>
    </source>
</evidence>
<feature type="domain" description="Ketopantoate reductase N-terminal" evidence="10">
    <location>
        <begin position="3"/>
        <end position="150"/>
    </location>
</feature>
<dbReference type="Gene3D" id="1.10.1040.10">
    <property type="entry name" value="N-(1-d-carboxylethyl)-l-norvaline Dehydrogenase, domain 2"/>
    <property type="match status" value="1"/>
</dbReference>
<reference evidence="12 13" key="1">
    <citation type="submission" date="2020-05" db="EMBL/GenBank/DDBJ databases">
        <title>Complete genome of Desulfobulbus oligotrophicus.</title>
        <authorList>
            <person name="Podar M."/>
        </authorList>
    </citation>
    <scope>NUCLEOTIDE SEQUENCE [LARGE SCALE GENOMIC DNA]</scope>
    <source>
        <strain evidence="12 13">Prop6</strain>
    </source>
</reference>
<dbReference type="AlphaFoldDB" id="A0A7T5VFJ1"/>
<gene>
    <name evidence="12" type="ORF">HP555_01315</name>
</gene>
<evidence type="ECO:0000256" key="8">
    <source>
        <dbReference type="ARBA" id="ARBA00048793"/>
    </source>
</evidence>
<dbReference type="Proteomes" id="UP000596092">
    <property type="component" value="Chromosome"/>
</dbReference>